<proteinExistence type="predicted"/>
<keyword evidence="3" id="KW-1185">Reference proteome</keyword>
<evidence type="ECO:0000313" key="3">
    <source>
        <dbReference type="Proteomes" id="UP000034166"/>
    </source>
</evidence>
<dbReference type="PATRIC" id="fig|1408103.3.peg.2732"/>
<organism evidence="2 3">
    <name type="scientific">Mesobacillus campisalis</name>
    <dbReference type="NCBI Taxonomy" id="1408103"/>
    <lineage>
        <taxon>Bacteria</taxon>
        <taxon>Bacillati</taxon>
        <taxon>Bacillota</taxon>
        <taxon>Bacilli</taxon>
        <taxon>Bacillales</taxon>
        <taxon>Bacillaceae</taxon>
        <taxon>Mesobacillus</taxon>
    </lineage>
</organism>
<protein>
    <submittedName>
        <fullName evidence="2">Uncharacterized protein</fullName>
    </submittedName>
</protein>
<dbReference type="EMBL" id="LAYY01000011">
    <property type="protein sequence ID" value="KKK37917.1"/>
    <property type="molecule type" value="Genomic_DNA"/>
</dbReference>
<reference evidence="2 3" key="1">
    <citation type="submission" date="2015-04" db="EMBL/GenBank/DDBJ databases">
        <title>Taxonomic description and genome sequence of Bacillus campisalis sp. nov., a novel member of the genus Bacillus isolated from solar saltern.</title>
        <authorList>
            <person name="Mathan Kumar R."/>
            <person name="Kaur G."/>
            <person name="Kumar A."/>
            <person name="Singh N.K."/>
            <person name="Kaur N."/>
            <person name="Kumar N."/>
            <person name="Mayilraj S."/>
        </authorList>
    </citation>
    <scope>NUCLEOTIDE SEQUENCE [LARGE SCALE GENOMIC DNA]</scope>
    <source>
        <strain evidence="2 3">SA2-6</strain>
    </source>
</reference>
<gene>
    <name evidence="2" type="ORF">WQ57_12150</name>
</gene>
<sequence length="73" mass="8367">MYSIIIGFLLYLTTVIIPEFKFLNSLPIDLSKWLFLLVISSLFFIINIKWWGKILSLILGLGIYVGLVSMLNS</sequence>
<evidence type="ECO:0000313" key="2">
    <source>
        <dbReference type="EMBL" id="KKK37917.1"/>
    </source>
</evidence>
<keyword evidence="1" id="KW-1133">Transmembrane helix</keyword>
<evidence type="ECO:0000256" key="1">
    <source>
        <dbReference type="SAM" id="Phobius"/>
    </source>
</evidence>
<dbReference type="AlphaFoldDB" id="A0A0M2SY71"/>
<keyword evidence="1" id="KW-0812">Transmembrane</keyword>
<feature type="transmembrane region" description="Helical" evidence="1">
    <location>
        <begin position="54"/>
        <end position="71"/>
    </location>
</feature>
<dbReference type="Proteomes" id="UP000034166">
    <property type="component" value="Unassembled WGS sequence"/>
</dbReference>
<comment type="caution">
    <text evidence="2">The sequence shown here is derived from an EMBL/GenBank/DDBJ whole genome shotgun (WGS) entry which is preliminary data.</text>
</comment>
<keyword evidence="1" id="KW-0472">Membrane</keyword>
<feature type="transmembrane region" description="Helical" evidence="1">
    <location>
        <begin position="30"/>
        <end position="48"/>
    </location>
</feature>
<name>A0A0M2SY71_9BACI</name>
<feature type="transmembrane region" description="Helical" evidence="1">
    <location>
        <begin position="6"/>
        <end position="23"/>
    </location>
</feature>
<accession>A0A0M2SY71</accession>